<accession>A0A8J2VPJ3</accession>
<comment type="caution">
    <text evidence="2">The sequence shown here is derived from an EMBL/GenBank/DDBJ whole genome shotgun (WGS) entry which is preliminary data.</text>
</comment>
<dbReference type="InterPro" id="IPR025321">
    <property type="entry name" value="DUF4227"/>
</dbReference>
<sequence>MKAAWRAIFDTIKVFLVFVVCTVLFYFGLKWLDENYEGYHKYDQPNGGAVRVFKTNDAQHVPPSDSMSARFFQFIRDGE</sequence>
<dbReference type="AlphaFoldDB" id="A0A8J2VPJ3"/>
<dbReference type="Pfam" id="PF14004">
    <property type="entry name" value="DUF4227"/>
    <property type="match status" value="1"/>
</dbReference>
<name>A0A8J2VPJ3_9BACL</name>
<evidence type="ECO:0000256" key="1">
    <source>
        <dbReference type="SAM" id="Phobius"/>
    </source>
</evidence>
<proteinExistence type="predicted"/>
<gene>
    <name evidence="2" type="ORF">GCM10011391_16060</name>
</gene>
<reference evidence="2" key="2">
    <citation type="submission" date="2020-09" db="EMBL/GenBank/DDBJ databases">
        <authorList>
            <person name="Sun Q."/>
            <person name="Zhou Y."/>
        </authorList>
    </citation>
    <scope>NUCLEOTIDE SEQUENCE</scope>
    <source>
        <strain evidence="2">CGMCC 1.15371</strain>
    </source>
</reference>
<reference evidence="2" key="1">
    <citation type="journal article" date="2014" name="Int. J. Syst. Evol. Microbiol.">
        <title>Complete genome sequence of Corynebacterium casei LMG S-19264T (=DSM 44701T), isolated from a smear-ripened cheese.</title>
        <authorList>
            <consortium name="US DOE Joint Genome Institute (JGI-PGF)"/>
            <person name="Walter F."/>
            <person name="Albersmeier A."/>
            <person name="Kalinowski J."/>
            <person name="Ruckert C."/>
        </authorList>
    </citation>
    <scope>NUCLEOTIDE SEQUENCE</scope>
    <source>
        <strain evidence="2">CGMCC 1.15371</strain>
    </source>
</reference>
<keyword evidence="1" id="KW-0812">Transmembrane</keyword>
<evidence type="ECO:0000313" key="3">
    <source>
        <dbReference type="Proteomes" id="UP000628775"/>
    </source>
</evidence>
<feature type="transmembrane region" description="Helical" evidence="1">
    <location>
        <begin position="12"/>
        <end position="29"/>
    </location>
</feature>
<keyword evidence="1" id="KW-1133">Transmembrane helix</keyword>
<keyword evidence="3" id="KW-1185">Reference proteome</keyword>
<dbReference type="Proteomes" id="UP000628775">
    <property type="component" value="Unassembled WGS sequence"/>
</dbReference>
<organism evidence="2 3">
    <name type="scientific">Pullulanibacillus camelliae</name>
    <dbReference type="NCBI Taxonomy" id="1707096"/>
    <lineage>
        <taxon>Bacteria</taxon>
        <taxon>Bacillati</taxon>
        <taxon>Bacillota</taxon>
        <taxon>Bacilli</taxon>
        <taxon>Bacillales</taxon>
        <taxon>Sporolactobacillaceae</taxon>
        <taxon>Pullulanibacillus</taxon>
    </lineage>
</organism>
<protein>
    <submittedName>
        <fullName evidence="2">Membrane protein</fullName>
    </submittedName>
</protein>
<dbReference type="RefSeq" id="WP_229672437.1">
    <property type="nucleotide sequence ID" value="NZ_BMIR01000006.1"/>
</dbReference>
<evidence type="ECO:0000313" key="2">
    <source>
        <dbReference type="EMBL" id="GGE38040.1"/>
    </source>
</evidence>
<dbReference type="EMBL" id="BMIR01000006">
    <property type="protein sequence ID" value="GGE38040.1"/>
    <property type="molecule type" value="Genomic_DNA"/>
</dbReference>
<keyword evidence="1" id="KW-0472">Membrane</keyword>